<keyword evidence="2" id="KW-1185">Reference proteome</keyword>
<evidence type="ECO:0000313" key="2">
    <source>
        <dbReference type="Proteomes" id="UP000567067"/>
    </source>
</evidence>
<organism evidence="1 2">
    <name type="scientific">Fontibacillus solani</name>
    <dbReference type="NCBI Taxonomy" id="1572857"/>
    <lineage>
        <taxon>Bacteria</taxon>
        <taxon>Bacillati</taxon>
        <taxon>Bacillota</taxon>
        <taxon>Bacilli</taxon>
        <taxon>Bacillales</taxon>
        <taxon>Paenibacillaceae</taxon>
        <taxon>Fontibacillus</taxon>
    </lineage>
</organism>
<sequence length="95" mass="11008">MNASGNADKDKFVAFVEGYQGHYGIIDADWRMVLEQGFLSKLDWLEYSLKRSLWIECADENEQTMGTIQVTGTINALKQYEEKVSELENWLNRIN</sequence>
<dbReference type="RefSeq" id="WP_312869988.1">
    <property type="nucleotide sequence ID" value="NZ_JACJIP010000002.1"/>
</dbReference>
<gene>
    <name evidence="1" type="ORF">FHR92_000566</name>
</gene>
<reference evidence="1 2" key="1">
    <citation type="submission" date="2020-08" db="EMBL/GenBank/DDBJ databases">
        <title>Genomic Encyclopedia of Type Strains, Phase III (KMG-III): the genomes of soil and plant-associated and newly described type strains.</title>
        <authorList>
            <person name="Whitman W."/>
        </authorList>
    </citation>
    <scope>NUCLEOTIDE SEQUENCE [LARGE SCALE GENOMIC DNA]</scope>
    <source>
        <strain evidence="1 2">CECT 8693</strain>
    </source>
</reference>
<proteinExistence type="predicted"/>
<protein>
    <submittedName>
        <fullName evidence="1">Uncharacterized protein</fullName>
    </submittedName>
</protein>
<accession>A0A7W3SQ90</accession>
<dbReference type="EMBL" id="JACJIP010000002">
    <property type="protein sequence ID" value="MBA9084112.1"/>
    <property type="molecule type" value="Genomic_DNA"/>
</dbReference>
<dbReference type="Proteomes" id="UP000567067">
    <property type="component" value="Unassembled WGS sequence"/>
</dbReference>
<comment type="caution">
    <text evidence="1">The sequence shown here is derived from an EMBL/GenBank/DDBJ whole genome shotgun (WGS) entry which is preliminary data.</text>
</comment>
<dbReference type="AlphaFoldDB" id="A0A7W3SQ90"/>
<name>A0A7W3SQ90_9BACL</name>
<evidence type="ECO:0000313" key="1">
    <source>
        <dbReference type="EMBL" id="MBA9084112.1"/>
    </source>
</evidence>